<dbReference type="Proteomes" id="UP000011648">
    <property type="component" value="Unassembled WGS sequence"/>
</dbReference>
<evidence type="ECO:0008006" key="3">
    <source>
        <dbReference type="Google" id="ProtNLM"/>
    </source>
</evidence>
<dbReference type="AlphaFoldDB" id="M0A284"/>
<evidence type="ECO:0000313" key="1">
    <source>
        <dbReference type="EMBL" id="ELY91448.1"/>
    </source>
</evidence>
<dbReference type="EMBL" id="AOIL01000037">
    <property type="protein sequence ID" value="ELY91448.1"/>
    <property type="molecule type" value="Genomic_DNA"/>
</dbReference>
<sequence length="108" mass="12601">MWIQHNRHDLEKLPEPGVEWSSNQIGMSKSNICKLRHEGLITLVERREYKSKANLYMTKPVVYQAVQAYLEMDDEDGFLPCGHDPFVNQGDVLECKICEKEHRKEAVQ</sequence>
<dbReference type="RefSeq" id="WP_006825850.1">
    <property type="nucleotide sequence ID" value="NZ_AOIL01000037.1"/>
</dbReference>
<protein>
    <recommendedName>
        <fullName evidence="3">Transcriptional regulator</fullName>
    </recommendedName>
</protein>
<dbReference type="OrthoDB" id="201969at2157"/>
<accession>M0A284</accession>
<gene>
    <name evidence="1" type="ORF">C484_10486</name>
</gene>
<proteinExistence type="predicted"/>
<evidence type="ECO:0000313" key="2">
    <source>
        <dbReference type="Proteomes" id="UP000011648"/>
    </source>
</evidence>
<organism evidence="1 2">
    <name type="scientific">Natrialba taiwanensis DSM 12281</name>
    <dbReference type="NCBI Taxonomy" id="1230458"/>
    <lineage>
        <taxon>Archaea</taxon>
        <taxon>Methanobacteriati</taxon>
        <taxon>Methanobacteriota</taxon>
        <taxon>Stenosarchaea group</taxon>
        <taxon>Halobacteria</taxon>
        <taxon>Halobacteriales</taxon>
        <taxon>Natrialbaceae</taxon>
        <taxon>Natrialba</taxon>
    </lineage>
</organism>
<name>M0A284_9EURY</name>
<reference evidence="1 2" key="1">
    <citation type="journal article" date="2014" name="PLoS Genet.">
        <title>Phylogenetically driven sequencing of extremely halophilic archaea reveals strategies for static and dynamic osmo-response.</title>
        <authorList>
            <person name="Becker E.A."/>
            <person name="Seitzer P.M."/>
            <person name="Tritt A."/>
            <person name="Larsen D."/>
            <person name="Krusor M."/>
            <person name="Yao A.I."/>
            <person name="Wu D."/>
            <person name="Madern D."/>
            <person name="Eisen J.A."/>
            <person name="Darling A.E."/>
            <person name="Facciotti M.T."/>
        </authorList>
    </citation>
    <scope>NUCLEOTIDE SEQUENCE [LARGE SCALE GENOMIC DNA]</scope>
    <source>
        <strain evidence="1 2">DSM 12281</strain>
    </source>
</reference>
<comment type="caution">
    <text evidence="1">The sequence shown here is derived from an EMBL/GenBank/DDBJ whole genome shotgun (WGS) entry which is preliminary data.</text>
</comment>
<keyword evidence="2" id="KW-1185">Reference proteome</keyword>
<dbReference type="STRING" id="1230458.C484_10486"/>